<dbReference type="NCBIfam" id="TIGR01171">
    <property type="entry name" value="rplB_bact"/>
    <property type="match status" value="1"/>
</dbReference>
<accession>A0A1X9RPT1</accession>
<evidence type="ECO:0000256" key="4">
    <source>
        <dbReference type="ARBA" id="ARBA00022640"/>
    </source>
</evidence>
<feature type="domain" description="Large ribosomal subunit protein uL2 RNA-binding" evidence="10">
    <location>
        <begin position="18"/>
        <end position="95"/>
    </location>
</feature>
<geneLocation type="chloroplast" evidence="11"/>
<dbReference type="InterPro" id="IPR005880">
    <property type="entry name" value="Ribosomal_uL2_bac/org-type"/>
</dbReference>
<dbReference type="InterPro" id="IPR022666">
    <property type="entry name" value="Ribosomal_uL2_RNA-bd_dom"/>
</dbReference>
<proteinExistence type="inferred from homology"/>
<dbReference type="InterPro" id="IPR014726">
    <property type="entry name" value="Ribosomal_uL2_dom3"/>
</dbReference>
<dbReference type="PANTHER" id="PTHR13691">
    <property type="entry name" value="RIBOSOMAL PROTEIN L2"/>
    <property type="match status" value="1"/>
</dbReference>
<dbReference type="Pfam" id="PF03947">
    <property type="entry name" value="Ribosomal_L2_C"/>
    <property type="match status" value="1"/>
</dbReference>
<protein>
    <recommendedName>
        <fullName evidence="7">Large ribosomal subunit protein uL2m</fullName>
    </recommendedName>
</protein>
<feature type="domain" description="Large ribosomal subunit protein uL2 C-terminal" evidence="9">
    <location>
        <begin position="101"/>
        <end position="230"/>
    </location>
</feature>
<comment type="similarity">
    <text evidence="2">Belongs to the universal ribosomal protein uL2 family.</text>
</comment>
<dbReference type="FunFam" id="2.30.30.30:FF:000001">
    <property type="entry name" value="50S ribosomal protein L2"/>
    <property type="match status" value="1"/>
</dbReference>
<keyword evidence="5 11" id="KW-0689">Ribosomal protein</keyword>
<dbReference type="Gene3D" id="2.40.50.140">
    <property type="entry name" value="Nucleic acid-binding proteins"/>
    <property type="match status" value="1"/>
</dbReference>
<dbReference type="FunFam" id="4.10.950.10:FF:000001">
    <property type="entry name" value="50S ribosomal protein L2"/>
    <property type="match status" value="1"/>
</dbReference>
<evidence type="ECO:0000256" key="7">
    <source>
        <dbReference type="ARBA" id="ARBA00069872"/>
    </source>
</evidence>
<dbReference type="SMART" id="SM01383">
    <property type="entry name" value="Ribosomal_L2"/>
    <property type="match status" value="1"/>
</dbReference>
<dbReference type="SUPFAM" id="SSF50249">
    <property type="entry name" value="Nucleic acid-binding proteins"/>
    <property type="match status" value="1"/>
</dbReference>
<keyword evidence="6" id="KW-0687">Ribonucleoprotein</keyword>
<comment type="subcellular location">
    <subcellularLocation>
        <location evidence="1">Plastid</location>
    </subcellularLocation>
</comment>
<keyword evidence="4 11" id="KW-0934">Plastid</keyword>
<dbReference type="AlphaFoldDB" id="A0A1X9RPT1"/>
<dbReference type="GO" id="GO:0016740">
    <property type="term" value="F:transferase activity"/>
    <property type="evidence" value="ECO:0007669"/>
    <property type="project" value="InterPro"/>
</dbReference>
<evidence type="ECO:0000259" key="10">
    <source>
        <dbReference type="SMART" id="SM01383"/>
    </source>
</evidence>
<dbReference type="SUPFAM" id="SSF50104">
    <property type="entry name" value="Translation proteins SH3-like domain"/>
    <property type="match status" value="1"/>
</dbReference>
<dbReference type="GO" id="GO:0005762">
    <property type="term" value="C:mitochondrial large ribosomal subunit"/>
    <property type="evidence" value="ECO:0007669"/>
    <property type="project" value="TreeGrafter"/>
</dbReference>
<dbReference type="InterPro" id="IPR022669">
    <property type="entry name" value="Ribosomal_uL2_C"/>
</dbReference>
<evidence type="ECO:0000313" key="11">
    <source>
        <dbReference type="EMBL" id="ARQ82172.1"/>
    </source>
</evidence>
<dbReference type="InterPro" id="IPR008991">
    <property type="entry name" value="Translation_prot_SH3-like_sf"/>
</dbReference>
<evidence type="ECO:0000256" key="6">
    <source>
        <dbReference type="ARBA" id="ARBA00023274"/>
    </source>
</evidence>
<dbReference type="PROSITE" id="PS00467">
    <property type="entry name" value="RIBOSOMAL_L2"/>
    <property type="match status" value="1"/>
</dbReference>
<dbReference type="InterPro" id="IPR002171">
    <property type="entry name" value="Ribosomal_uL2"/>
</dbReference>
<dbReference type="Pfam" id="PF00181">
    <property type="entry name" value="Ribosomal_L2_N"/>
    <property type="match status" value="1"/>
</dbReference>
<dbReference type="InterPro" id="IPR022671">
    <property type="entry name" value="Ribosomal_uL2_CS"/>
</dbReference>
<evidence type="ECO:0000256" key="2">
    <source>
        <dbReference type="ARBA" id="ARBA00005636"/>
    </source>
</evidence>
<comment type="subunit">
    <text evidence="3">Part of the 50S ribosomal subunit.</text>
</comment>
<dbReference type="GO" id="GO:0003723">
    <property type="term" value="F:RNA binding"/>
    <property type="evidence" value="ECO:0007669"/>
    <property type="project" value="InterPro"/>
</dbReference>
<evidence type="ECO:0000256" key="1">
    <source>
        <dbReference type="ARBA" id="ARBA00004474"/>
    </source>
</evidence>
<dbReference type="Gene3D" id="2.30.30.30">
    <property type="match status" value="1"/>
</dbReference>
<dbReference type="EMBL" id="KY509313">
    <property type="protein sequence ID" value="ARQ82172.1"/>
    <property type="molecule type" value="Genomic_DNA"/>
</dbReference>
<dbReference type="GO" id="GO:0003735">
    <property type="term" value="F:structural constituent of ribosome"/>
    <property type="evidence" value="ECO:0007669"/>
    <property type="project" value="InterPro"/>
</dbReference>
<evidence type="ECO:0000259" key="9">
    <source>
        <dbReference type="SMART" id="SM01382"/>
    </source>
</evidence>
<dbReference type="GO" id="GO:0032543">
    <property type="term" value="P:mitochondrial translation"/>
    <property type="evidence" value="ECO:0007669"/>
    <property type="project" value="TreeGrafter"/>
</dbReference>
<evidence type="ECO:0000256" key="5">
    <source>
        <dbReference type="ARBA" id="ARBA00022980"/>
    </source>
</evidence>
<dbReference type="Gene3D" id="4.10.950.10">
    <property type="entry name" value="Ribosomal protein L2, domain 3"/>
    <property type="match status" value="1"/>
</dbReference>
<dbReference type="PANTHER" id="PTHR13691:SF5">
    <property type="entry name" value="LARGE RIBOSOMAL SUBUNIT PROTEIN UL2M"/>
    <property type="match status" value="1"/>
</dbReference>
<name>A0A1X9RPT1_9CHLO</name>
<dbReference type="PIRSF" id="PIRSF002158">
    <property type="entry name" value="Ribosomal_L2"/>
    <property type="match status" value="1"/>
</dbReference>
<organism evidence="11">
    <name type="scientific">Avrainvillea mazei</name>
    <dbReference type="NCBI Taxonomy" id="381412"/>
    <lineage>
        <taxon>Eukaryota</taxon>
        <taxon>Viridiplantae</taxon>
        <taxon>Chlorophyta</taxon>
        <taxon>core chlorophytes</taxon>
        <taxon>Ulvophyceae</taxon>
        <taxon>TCBD clade</taxon>
        <taxon>Bryopsidales</taxon>
        <taxon>Halimedineae</taxon>
        <taxon>Dichotomosiphonaceae</taxon>
        <taxon>Avrainvillea</taxon>
    </lineage>
</organism>
<dbReference type="InterPro" id="IPR012340">
    <property type="entry name" value="NA-bd_OB-fold"/>
</dbReference>
<reference evidence="11" key="1">
    <citation type="journal article" date="2017" name="J. Phycol.">
        <title>Phylogenetic position of the coral symbiont Ostreobium (Ulvophyceae) inferred from chloroplast genome data.</title>
        <authorList>
            <person name="Verbruggen H."/>
            <person name="Marcelino V.R."/>
            <person name="Guiry M.D."/>
            <person name="Cremen M.C."/>
            <person name="Jackson C.J."/>
        </authorList>
    </citation>
    <scope>NUCLEOTIDE SEQUENCE</scope>
</reference>
<dbReference type="InterPro" id="IPR014722">
    <property type="entry name" value="Rib_uL2_dom2"/>
</dbReference>
<evidence type="ECO:0000256" key="3">
    <source>
        <dbReference type="ARBA" id="ARBA00011838"/>
    </source>
</evidence>
<dbReference type="GO" id="GO:0009536">
    <property type="term" value="C:plastid"/>
    <property type="evidence" value="ECO:0007669"/>
    <property type="project" value="UniProtKB-SubCell"/>
</dbReference>
<dbReference type="SMART" id="SM01382">
    <property type="entry name" value="Ribosomal_L2_C"/>
    <property type="match status" value="1"/>
</dbReference>
<keyword evidence="11" id="KW-0150">Chloroplast</keyword>
<feature type="region of interest" description="Disordered" evidence="8">
    <location>
        <begin position="201"/>
        <end position="235"/>
    </location>
</feature>
<gene>
    <name evidence="11" type="primary">rpl2</name>
</gene>
<evidence type="ECO:0000256" key="8">
    <source>
        <dbReference type="SAM" id="MobiDB-lite"/>
    </source>
</evidence>
<sequence>MKLKPNKKLTYFFHRKKGRNHSGKITIRHRGGGHKRRYRKLNFKNFKPTIISGIVKNIEYDPNRTSKIMLIHYLDGSKIYAISPKNIEIGHVINSNFNAPVRRGNSLPLKNIPLGTSIYNIEFIPGGGGKIARSAGTSAFVIAKDRKFVTLRLPSGEIRLFLESCWAIIGEVSNSKNTNRNKKKAGYSRWMGRRPKVRGVVMNPIDHPHGGGEGKTPIGKSHPVTPWGKPTLGKKTRSLTKYSKSLILQRRY</sequence>